<keyword evidence="1" id="KW-0560">Oxidoreductase</keyword>
<dbReference type="Pfam" id="PF02826">
    <property type="entry name" value="2-Hacid_dh_C"/>
    <property type="match status" value="1"/>
</dbReference>
<dbReference type="SUPFAM" id="SSF51735">
    <property type="entry name" value="NAD(P)-binding Rossmann-fold domains"/>
    <property type="match status" value="1"/>
</dbReference>
<name>A0A3L7A253_9HYPH</name>
<feature type="domain" description="D-isomer specific 2-hydroxyacid dehydrogenase NAD-binding" evidence="3">
    <location>
        <begin position="102"/>
        <end position="275"/>
    </location>
</feature>
<dbReference type="InterPro" id="IPR006140">
    <property type="entry name" value="D-isomer_DH_NAD-bd"/>
</dbReference>
<keyword evidence="4" id="KW-0670">Pyruvate</keyword>
<dbReference type="Proteomes" id="UP000269692">
    <property type="component" value="Unassembled WGS sequence"/>
</dbReference>
<protein>
    <submittedName>
        <fullName evidence="4">Glyoxylate/hydroxypyruvate reductase A</fullName>
    </submittedName>
</protein>
<proteinExistence type="predicted"/>
<sequence length="310" mass="33674">MPETLLFHSDYDDAAAWSGALKGQLPDLDIVVSTQPYDPAAVRYALVWQPPMGFFAPLANLALVTNLGAGVDALVGRADLPGVPVTRICDPEMARMMASFVLMAVLRHARDVPELERARRARRWHWVNPRTAGEITVGILGLGELGARAAREVAGQGFRVKGWSRSPKRLTGIETVHGLGALDGFLADVEILVVMLPLTPQTRHVLDARRLALLPKGAKLINVARGPVVDEQALIAALRSGHMESATLDVFEAEPLPQDSPLWEMENVLITPHLASVAIPASAAAQIAENIRRLRRGEAPLFQVEPERGY</sequence>
<reference evidence="4 5" key="1">
    <citation type="submission" date="2018-10" db="EMBL/GenBank/DDBJ databases">
        <title>Xanthobacter tagetidis genome sequencing and assembly.</title>
        <authorList>
            <person name="Maclea K.S."/>
            <person name="Goen A.E."/>
            <person name="Fatima S.A."/>
        </authorList>
    </citation>
    <scope>NUCLEOTIDE SEQUENCE [LARGE SCALE GENOMIC DNA]</scope>
    <source>
        <strain evidence="4 5">ATCC 700314</strain>
    </source>
</reference>
<dbReference type="PANTHER" id="PTHR43333:SF1">
    <property type="entry name" value="D-ISOMER SPECIFIC 2-HYDROXYACID DEHYDROGENASE NAD-BINDING DOMAIN-CONTAINING PROTEIN"/>
    <property type="match status" value="1"/>
</dbReference>
<accession>A0A3L7A253</accession>
<dbReference type="AlphaFoldDB" id="A0A3L7A253"/>
<dbReference type="CDD" id="cd12164">
    <property type="entry name" value="GDH_like_2"/>
    <property type="match status" value="1"/>
</dbReference>
<evidence type="ECO:0000256" key="2">
    <source>
        <dbReference type="ARBA" id="ARBA00023027"/>
    </source>
</evidence>
<keyword evidence="5" id="KW-1185">Reference proteome</keyword>
<dbReference type="InterPro" id="IPR036291">
    <property type="entry name" value="NAD(P)-bd_dom_sf"/>
</dbReference>
<evidence type="ECO:0000259" key="3">
    <source>
        <dbReference type="Pfam" id="PF02826"/>
    </source>
</evidence>
<dbReference type="PANTHER" id="PTHR43333">
    <property type="entry name" value="2-HACID_DH_C DOMAIN-CONTAINING PROTEIN"/>
    <property type="match status" value="1"/>
</dbReference>
<evidence type="ECO:0000313" key="4">
    <source>
        <dbReference type="EMBL" id="RLP74227.1"/>
    </source>
</evidence>
<evidence type="ECO:0000256" key="1">
    <source>
        <dbReference type="ARBA" id="ARBA00023002"/>
    </source>
</evidence>
<dbReference type="GO" id="GO:0016491">
    <property type="term" value="F:oxidoreductase activity"/>
    <property type="evidence" value="ECO:0007669"/>
    <property type="project" value="UniProtKB-KW"/>
</dbReference>
<dbReference type="RefSeq" id="WP_121625007.1">
    <property type="nucleotide sequence ID" value="NZ_JACIIW010000007.1"/>
</dbReference>
<keyword evidence="2" id="KW-0520">NAD</keyword>
<dbReference type="Gene3D" id="3.40.50.720">
    <property type="entry name" value="NAD(P)-binding Rossmann-like Domain"/>
    <property type="match status" value="2"/>
</dbReference>
<gene>
    <name evidence="4" type="ORF">D9R14_19410</name>
</gene>
<evidence type="ECO:0000313" key="5">
    <source>
        <dbReference type="Proteomes" id="UP000269692"/>
    </source>
</evidence>
<dbReference type="GO" id="GO:0051287">
    <property type="term" value="F:NAD binding"/>
    <property type="evidence" value="ECO:0007669"/>
    <property type="project" value="InterPro"/>
</dbReference>
<comment type="caution">
    <text evidence="4">The sequence shown here is derived from an EMBL/GenBank/DDBJ whole genome shotgun (WGS) entry which is preliminary data.</text>
</comment>
<organism evidence="4 5">
    <name type="scientific">Xanthobacter tagetidis</name>
    <dbReference type="NCBI Taxonomy" id="60216"/>
    <lineage>
        <taxon>Bacteria</taxon>
        <taxon>Pseudomonadati</taxon>
        <taxon>Pseudomonadota</taxon>
        <taxon>Alphaproteobacteria</taxon>
        <taxon>Hyphomicrobiales</taxon>
        <taxon>Xanthobacteraceae</taxon>
        <taxon>Xanthobacter</taxon>
    </lineage>
</organism>
<dbReference type="EMBL" id="RCTF01000020">
    <property type="protein sequence ID" value="RLP74227.1"/>
    <property type="molecule type" value="Genomic_DNA"/>
</dbReference>
<dbReference type="OrthoDB" id="9787219at2"/>